<protein>
    <submittedName>
        <fullName evidence="2">Uncharacterized protein</fullName>
    </submittedName>
</protein>
<comment type="caution">
    <text evidence="2">The sequence shown here is derived from an EMBL/GenBank/DDBJ whole genome shotgun (WGS) entry which is preliminary data.</text>
</comment>
<accession>A0A645HHN5</accession>
<gene>
    <name evidence="2" type="ORF">SDC9_185423</name>
</gene>
<evidence type="ECO:0000313" key="2">
    <source>
        <dbReference type="EMBL" id="MPN37902.1"/>
    </source>
</evidence>
<feature type="compositionally biased region" description="Polar residues" evidence="1">
    <location>
        <begin position="1"/>
        <end position="24"/>
    </location>
</feature>
<name>A0A645HHN5_9ZZZZ</name>
<feature type="region of interest" description="Disordered" evidence="1">
    <location>
        <begin position="1"/>
        <end position="29"/>
    </location>
</feature>
<dbReference type="EMBL" id="VSSQ01092816">
    <property type="protein sequence ID" value="MPN37902.1"/>
    <property type="molecule type" value="Genomic_DNA"/>
</dbReference>
<proteinExistence type="predicted"/>
<organism evidence="2">
    <name type="scientific">bioreactor metagenome</name>
    <dbReference type="NCBI Taxonomy" id="1076179"/>
    <lineage>
        <taxon>unclassified sequences</taxon>
        <taxon>metagenomes</taxon>
        <taxon>ecological metagenomes</taxon>
    </lineage>
</organism>
<reference evidence="2" key="1">
    <citation type="submission" date="2019-08" db="EMBL/GenBank/DDBJ databases">
        <authorList>
            <person name="Kucharzyk K."/>
            <person name="Murdoch R.W."/>
            <person name="Higgins S."/>
            <person name="Loffler F."/>
        </authorList>
    </citation>
    <scope>NUCLEOTIDE SEQUENCE</scope>
</reference>
<evidence type="ECO:0000256" key="1">
    <source>
        <dbReference type="SAM" id="MobiDB-lite"/>
    </source>
</evidence>
<sequence length="66" mass="7063">MLNMRSPGNNPADSATPSGNNAPTIGSLEGIPLINPIRIKIRDAKRKLKKGPAAEMKKRFHVGASK</sequence>
<dbReference type="AlphaFoldDB" id="A0A645HHN5"/>